<dbReference type="Pfam" id="PF02397">
    <property type="entry name" value="Bac_transf"/>
    <property type="match status" value="1"/>
</dbReference>
<comment type="similarity">
    <text evidence="1">Belongs to the bacterial sugar transferase family.</text>
</comment>
<accession>A0A5C6BJW3</accession>
<protein>
    <submittedName>
        <fullName evidence="5">Putative sugar transferase EpsL</fullName>
        <ecNumber evidence="5">2.-.-.-</ecNumber>
    </submittedName>
</protein>
<keyword evidence="3" id="KW-0472">Membrane</keyword>
<dbReference type="OrthoDB" id="9766874at2"/>
<dbReference type="RefSeq" id="WP_146369380.1">
    <property type="nucleotide sequence ID" value="NZ_SJPP01000001.1"/>
</dbReference>
<evidence type="ECO:0000313" key="5">
    <source>
        <dbReference type="EMBL" id="TWU11831.1"/>
    </source>
</evidence>
<organism evidence="5 6">
    <name type="scientific">Symmachiella macrocystis</name>
    <dbReference type="NCBI Taxonomy" id="2527985"/>
    <lineage>
        <taxon>Bacteria</taxon>
        <taxon>Pseudomonadati</taxon>
        <taxon>Planctomycetota</taxon>
        <taxon>Planctomycetia</taxon>
        <taxon>Planctomycetales</taxon>
        <taxon>Planctomycetaceae</taxon>
        <taxon>Symmachiella</taxon>
    </lineage>
</organism>
<evidence type="ECO:0000256" key="2">
    <source>
        <dbReference type="SAM" id="MobiDB-lite"/>
    </source>
</evidence>
<gene>
    <name evidence="5" type="primary">epsL</name>
    <name evidence="5" type="ORF">CA54_06420</name>
</gene>
<sequence length="267" mass="30241">MSENGTSGQTATATLHSSLNPLYPPPTHPSGSERTIEHSVRPRTLRRTVREAVTHRPKSIATQREKALYAFAKRALDVFVTGSAILVFSPLFIAIALAIRLTSRGPAIYKHTRVGLRGQEFTCYKFRSMSVDADRQKDELREKNQHEDSRTFKMAHDPRVTPIGRLLRKSSFDELPQLFNVLLGDMSLVGPRPPVPSEVEQYSWDDLRRLEVKPGLTCIWQVSGRSNIPFPKQLQMDIEYIERQSLLFDMQLLLRTVPAVLSAKGAY</sequence>
<dbReference type="EC" id="2.-.-.-" evidence="5"/>
<dbReference type="Proteomes" id="UP000320735">
    <property type="component" value="Unassembled WGS sequence"/>
</dbReference>
<dbReference type="InterPro" id="IPR003362">
    <property type="entry name" value="Bact_transf"/>
</dbReference>
<comment type="caution">
    <text evidence="5">The sequence shown here is derived from an EMBL/GenBank/DDBJ whole genome shotgun (WGS) entry which is preliminary data.</text>
</comment>
<dbReference type="AlphaFoldDB" id="A0A5C6BJW3"/>
<feature type="domain" description="Bacterial sugar transferase" evidence="4">
    <location>
        <begin position="73"/>
        <end position="261"/>
    </location>
</feature>
<dbReference type="PANTHER" id="PTHR30576:SF10">
    <property type="entry name" value="SLL5057 PROTEIN"/>
    <property type="match status" value="1"/>
</dbReference>
<dbReference type="GO" id="GO:0016780">
    <property type="term" value="F:phosphotransferase activity, for other substituted phosphate groups"/>
    <property type="evidence" value="ECO:0007669"/>
    <property type="project" value="TreeGrafter"/>
</dbReference>
<evidence type="ECO:0000256" key="1">
    <source>
        <dbReference type="ARBA" id="ARBA00006464"/>
    </source>
</evidence>
<feature type="region of interest" description="Disordered" evidence="2">
    <location>
        <begin position="16"/>
        <end position="40"/>
    </location>
</feature>
<keyword evidence="3" id="KW-0812">Transmembrane</keyword>
<name>A0A5C6BJW3_9PLAN</name>
<evidence type="ECO:0000313" key="6">
    <source>
        <dbReference type="Proteomes" id="UP000320735"/>
    </source>
</evidence>
<dbReference type="PANTHER" id="PTHR30576">
    <property type="entry name" value="COLANIC BIOSYNTHESIS UDP-GLUCOSE LIPID CARRIER TRANSFERASE"/>
    <property type="match status" value="1"/>
</dbReference>
<keyword evidence="6" id="KW-1185">Reference proteome</keyword>
<reference evidence="5 6" key="1">
    <citation type="submission" date="2019-02" db="EMBL/GenBank/DDBJ databases">
        <title>Deep-cultivation of Planctomycetes and their phenomic and genomic characterization uncovers novel biology.</title>
        <authorList>
            <person name="Wiegand S."/>
            <person name="Jogler M."/>
            <person name="Boedeker C."/>
            <person name="Pinto D."/>
            <person name="Vollmers J."/>
            <person name="Rivas-Marin E."/>
            <person name="Kohn T."/>
            <person name="Peeters S.H."/>
            <person name="Heuer A."/>
            <person name="Rast P."/>
            <person name="Oberbeckmann S."/>
            <person name="Bunk B."/>
            <person name="Jeske O."/>
            <person name="Meyerdierks A."/>
            <person name="Storesund J.E."/>
            <person name="Kallscheuer N."/>
            <person name="Luecker S."/>
            <person name="Lage O.M."/>
            <person name="Pohl T."/>
            <person name="Merkel B.J."/>
            <person name="Hornburger P."/>
            <person name="Mueller R.-W."/>
            <person name="Bruemmer F."/>
            <person name="Labrenz M."/>
            <person name="Spormann A.M."/>
            <person name="Op Den Camp H."/>
            <person name="Overmann J."/>
            <person name="Amann R."/>
            <person name="Jetten M.S.M."/>
            <person name="Mascher T."/>
            <person name="Medema M.H."/>
            <person name="Devos D.P."/>
            <person name="Kaster A.-K."/>
            <person name="Ovreas L."/>
            <person name="Rohde M."/>
            <person name="Galperin M.Y."/>
            <person name="Jogler C."/>
        </authorList>
    </citation>
    <scope>NUCLEOTIDE SEQUENCE [LARGE SCALE GENOMIC DNA]</scope>
    <source>
        <strain evidence="5 6">CA54</strain>
    </source>
</reference>
<dbReference type="EMBL" id="SJPP01000001">
    <property type="protein sequence ID" value="TWU11831.1"/>
    <property type="molecule type" value="Genomic_DNA"/>
</dbReference>
<keyword evidence="3" id="KW-1133">Transmembrane helix</keyword>
<evidence type="ECO:0000256" key="3">
    <source>
        <dbReference type="SAM" id="Phobius"/>
    </source>
</evidence>
<keyword evidence="5" id="KW-0808">Transferase</keyword>
<proteinExistence type="inferred from homology"/>
<feature type="transmembrane region" description="Helical" evidence="3">
    <location>
        <begin position="78"/>
        <end position="99"/>
    </location>
</feature>
<evidence type="ECO:0000259" key="4">
    <source>
        <dbReference type="Pfam" id="PF02397"/>
    </source>
</evidence>